<dbReference type="Pfam" id="PF09004">
    <property type="entry name" value="ALKBH8_N"/>
    <property type="match status" value="1"/>
</dbReference>
<sequence>MGSQQTSYSVSMFPLCILNTAKTKELVVDFRRNKTDIEPLIIDGTNVERVSVFKFLGMELEDDLTWSANIKGLLKKAQQRLYFLRILRKNHLPKNLLLAFYHCSIESILTYGLCVWFGGCTSKDAKALNRVVRSAEEIIDCSLPTLEHIYSSRRKKAMDIIHDPTHPGHCLFQLLPSGKRYRVLKARTNRMRNSFYSKTIMALNMKD</sequence>
<organism evidence="2">
    <name type="scientific">Xenopus tropicalis</name>
    <name type="common">Western clawed frog</name>
    <name type="synonym">Silurana tropicalis</name>
    <dbReference type="NCBI Taxonomy" id="8364"/>
    <lineage>
        <taxon>Eukaryota</taxon>
        <taxon>Metazoa</taxon>
        <taxon>Chordata</taxon>
        <taxon>Craniata</taxon>
        <taxon>Vertebrata</taxon>
        <taxon>Euteleostomi</taxon>
        <taxon>Amphibia</taxon>
        <taxon>Batrachia</taxon>
        <taxon>Anura</taxon>
        <taxon>Pipoidea</taxon>
        <taxon>Pipidae</taxon>
        <taxon>Xenopodinae</taxon>
        <taxon>Xenopus</taxon>
        <taxon>Silurana</taxon>
    </lineage>
</organism>
<reference evidence="2" key="2">
    <citation type="submission" date="2021-03" db="UniProtKB">
        <authorList>
            <consortium name="Ensembl"/>
        </authorList>
    </citation>
    <scope>IDENTIFICATION</scope>
</reference>
<feature type="domain" description="Alkylated DNA repair protein AlkB homologue 8 N-terminal" evidence="1">
    <location>
        <begin position="66"/>
        <end position="107"/>
    </location>
</feature>
<protein>
    <recommendedName>
        <fullName evidence="1">Alkylated DNA repair protein AlkB homologue 8 N-terminal domain-containing protein</fullName>
    </recommendedName>
</protein>
<evidence type="ECO:0000313" key="2">
    <source>
        <dbReference type="Ensembl" id="ENSXETP00000116175"/>
    </source>
</evidence>
<dbReference type="AlphaFoldDB" id="A0A803K728"/>
<evidence type="ECO:0000259" key="1">
    <source>
        <dbReference type="Pfam" id="PF09004"/>
    </source>
</evidence>
<dbReference type="GO" id="GO:0008168">
    <property type="term" value="F:methyltransferase activity"/>
    <property type="evidence" value="ECO:0007669"/>
    <property type="project" value="InterPro"/>
</dbReference>
<accession>A0A803K728</accession>
<dbReference type="InParanoid" id="A0A803K728"/>
<name>A0A803K728_XENTR</name>
<dbReference type="GeneTree" id="ENSGT01130000278894"/>
<dbReference type="InterPro" id="IPR015095">
    <property type="entry name" value="AlkB_hom8_N"/>
</dbReference>
<dbReference type="GO" id="GO:0016706">
    <property type="term" value="F:2-oxoglutarate-dependent dioxygenase activity"/>
    <property type="evidence" value="ECO:0007669"/>
    <property type="project" value="InterPro"/>
</dbReference>
<proteinExistence type="predicted"/>
<reference evidence="2" key="1">
    <citation type="journal article" date="2010" name="Science">
        <title>The genome of the Western clawed frog Xenopus tropicalis.</title>
        <authorList>
            <person name="Hellsten U."/>
            <person name="Harland R.M."/>
            <person name="Gilchrist M.J."/>
            <person name="Hendrix D."/>
            <person name="Jurka J."/>
            <person name="Kapitonov V."/>
            <person name="Ovcharenko I."/>
            <person name="Putnam N.H."/>
            <person name="Shu S."/>
            <person name="Taher L."/>
            <person name="Blitz I.L."/>
            <person name="Blumberg B."/>
            <person name="Dichmann D.S."/>
            <person name="Dubchak I."/>
            <person name="Amaya E."/>
            <person name="Detter J.C."/>
            <person name="Fletcher R."/>
            <person name="Gerhard D.S."/>
            <person name="Goodstein D."/>
            <person name="Graves T."/>
            <person name="Grigoriev I.V."/>
            <person name="Grimwood J."/>
            <person name="Kawashima T."/>
            <person name="Lindquist E."/>
            <person name="Lucas S.M."/>
            <person name="Mead P.E."/>
            <person name="Mitros T."/>
            <person name="Ogino H."/>
            <person name="Ohta Y."/>
            <person name="Poliakov A.V."/>
            <person name="Pollet N."/>
            <person name="Robert J."/>
            <person name="Salamov A."/>
            <person name="Sater A.K."/>
            <person name="Schmutz J."/>
            <person name="Terry A."/>
            <person name="Vize P.D."/>
            <person name="Warren W.C."/>
            <person name="Wells D."/>
            <person name="Wills A."/>
            <person name="Wilson R.K."/>
            <person name="Zimmerman L.B."/>
            <person name="Zorn A.M."/>
            <person name="Grainger R."/>
            <person name="Grammer T."/>
            <person name="Khokha M.K."/>
            <person name="Richardson P.M."/>
            <person name="Rokhsar D.S."/>
        </authorList>
    </citation>
    <scope>NUCLEOTIDE SEQUENCE [LARGE SCALE GENOMIC DNA]</scope>
    <source>
        <strain evidence="2">Nigerian</strain>
    </source>
</reference>
<dbReference type="Ensembl" id="ENSXETT00000113990">
    <property type="protein sequence ID" value="ENSXETP00000116175"/>
    <property type="gene ID" value="ENSXETG00000045758"/>
</dbReference>